<dbReference type="GO" id="GO:0003676">
    <property type="term" value="F:nucleic acid binding"/>
    <property type="evidence" value="ECO:0007669"/>
    <property type="project" value="InterPro"/>
</dbReference>
<dbReference type="PROSITE" id="PS50158">
    <property type="entry name" value="ZF_CCHC"/>
    <property type="match status" value="1"/>
</dbReference>
<reference evidence="4" key="2">
    <citation type="journal article" date="2024" name="Plant">
        <title>Genomic evolution and insights into agronomic trait innovations of Sesamum species.</title>
        <authorList>
            <person name="Miao H."/>
            <person name="Wang L."/>
            <person name="Qu L."/>
            <person name="Liu H."/>
            <person name="Sun Y."/>
            <person name="Le M."/>
            <person name="Wang Q."/>
            <person name="Wei S."/>
            <person name="Zheng Y."/>
            <person name="Lin W."/>
            <person name="Duan Y."/>
            <person name="Cao H."/>
            <person name="Xiong S."/>
            <person name="Wang X."/>
            <person name="Wei L."/>
            <person name="Li C."/>
            <person name="Ma Q."/>
            <person name="Ju M."/>
            <person name="Zhao R."/>
            <person name="Li G."/>
            <person name="Mu C."/>
            <person name="Tian Q."/>
            <person name="Mei H."/>
            <person name="Zhang T."/>
            <person name="Gao T."/>
            <person name="Zhang H."/>
        </authorList>
    </citation>
    <scope>NUCLEOTIDE SEQUENCE</scope>
    <source>
        <strain evidence="4">G02</strain>
    </source>
</reference>
<evidence type="ECO:0000313" key="4">
    <source>
        <dbReference type="EMBL" id="KAL0437463.1"/>
    </source>
</evidence>
<keyword evidence="1" id="KW-0863">Zinc-finger</keyword>
<feature type="domain" description="CCHC-type" evidence="3">
    <location>
        <begin position="51"/>
        <end position="64"/>
    </location>
</feature>
<reference evidence="4" key="1">
    <citation type="submission" date="2020-06" db="EMBL/GenBank/DDBJ databases">
        <authorList>
            <person name="Li T."/>
            <person name="Hu X."/>
            <person name="Zhang T."/>
            <person name="Song X."/>
            <person name="Zhang H."/>
            <person name="Dai N."/>
            <person name="Sheng W."/>
            <person name="Hou X."/>
            <person name="Wei L."/>
        </authorList>
    </citation>
    <scope>NUCLEOTIDE SEQUENCE</scope>
    <source>
        <strain evidence="4">G02</strain>
        <tissue evidence="4">Leaf</tissue>
    </source>
</reference>
<protein>
    <recommendedName>
        <fullName evidence="3">CCHC-type domain-containing protein</fullName>
    </recommendedName>
</protein>
<dbReference type="InterPro" id="IPR001878">
    <property type="entry name" value="Znf_CCHC"/>
</dbReference>
<sequence>MDDSGRSWGSSLRIRVGLDVTTPLKRVLKIRTTSGGEHMICFSYERLPNFCYICGVLGHIAKFCETQFHEGFEDPGDDLQYGPWLREPVQTQNWKLTGGLAHSPGNGNSTVIPPPEAKRGQATFREFGSKSSSVNREISQDGNIKAQG</sequence>
<gene>
    <name evidence="4" type="ORF">Sradi_0454200</name>
</gene>
<dbReference type="Pfam" id="PF14392">
    <property type="entry name" value="zf-CCHC_4"/>
    <property type="match status" value="1"/>
</dbReference>
<feature type="compositionally biased region" description="Polar residues" evidence="2">
    <location>
        <begin position="129"/>
        <end position="142"/>
    </location>
</feature>
<evidence type="ECO:0000256" key="2">
    <source>
        <dbReference type="SAM" id="MobiDB-lite"/>
    </source>
</evidence>
<name>A0AAW2W7T0_SESRA</name>
<feature type="region of interest" description="Disordered" evidence="2">
    <location>
        <begin position="99"/>
        <end position="148"/>
    </location>
</feature>
<dbReference type="GO" id="GO:0008270">
    <property type="term" value="F:zinc ion binding"/>
    <property type="evidence" value="ECO:0007669"/>
    <property type="project" value="UniProtKB-KW"/>
</dbReference>
<proteinExistence type="predicted"/>
<keyword evidence="1" id="KW-0479">Metal-binding</keyword>
<dbReference type="EMBL" id="JACGWJ010000002">
    <property type="protein sequence ID" value="KAL0437463.1"/>
    <property type="molecule type" value="Genomic_DNA"/>
</dbReference>
<dbReference type="InterPro" id="IPR025836">
    <property type="entry name" value="Zn_knuckle_CX2CX4HX4C"/>
</dbReference>
<dbReference type="AlphaFoldDB" id="A0AAW2W7T0"/>
<evidence type="ECO:0000259" key="3">
    <source>
        <dbReference type="PROSITE" id="PS50158"/>
    </source>
</evidence>
<comment type="caution">
    <text evidence="4">The sequence shown here is derived from an EMBL/GenBank/DDBJ whole genome shotgun (WGS) entry which is preliminary data.</text>
</comment>
<organism evidence="4">
    <name type="scientific">Sesamum radiatum</name>
    <name type="common">Black benniseed</name>
    <dbReference type="NCBI Taxonomy" id="300843"/>
    <lineage>
        <taxon>Eukaryota</taxon>
        <taxon>Viridiplantae</taxon>
        <taxon>Streptophyta</taxon>
        <taxon>Embryophyta</taxon>
        <taxon>Tracheophyta</taxon>
        <taxon>Spermatophyta</taxon>
        <taxon>Magnoliopsida</taxon>
        <taxon>eudicotyledons</taxon>
        <taxon>Gunneridae</taxon>
        <taxon>Pentapetalae</taxon>
        <taxon>asterids</taxon>
        <taxon>lamiids</taxon>
        <taxon>Lamiales</taxon>
        <taxon>Pedaliaceae</taxon>
        <taxon>Sesamum</taxon>
    </lineage>
</organism>
<evidence type="ECO:0000256" key="1">
    <source>
        <dbReference type="PROSITE-ProRule" id="PRU00047"/>
    </source>
</evidence>
<keyword evidence="1" id="KW-0862">Zinc</keyword>
<accession>A0AAW2W7T0</accession>